<keyword evidence="2" id="KW-0238">DNA-binding</keyword>
<dbReference type="InterPro" id="IPR036388">
    <property type="entry name" value="WH-like_DNA-bd_sf"/>
</dbReference>
<dbReference type="InterPro" id="IPR036390">
    <property type="entry name" value="WH_DNA-bd_sf"/>
</dbReference>
<evidence type="ECO:0000313" key="5">
    <source>
        <dbReference type="EMBL" id="NMN96893.1"/>
    </source>
</evidence>
<dbReference type="EMBL" id="VCQU01000006">
    <property type="protein sequence ID" value="NMN96893.1"/>
    <property type="molecule type" value="Genomic_DNA"/>
</dbReference>
<dbReference type="InterPro" id="IPR000835">
    <property type="entry name" value="HTH_MarR-typ"/>
</dbReference>
<keyword evidence="6" id="KW-1185">Reference proteome</keyword>
<dbReference type="PROSITE" id="PS50995">
    <property type="entry name" value="HTH_MARR_2"/>
    <property type="match status" value="1"/>
</dbReference>
<dbReference type="Gene3D" id="1.10.10.10">
    <property type="entry name" value="Winged helix-like DNA-binding domain superfamily/Winged helix DNA-binding domain"/>
    <property type="match status" value="1"/>
</dbReference>
<dbReference type="AlphaFoldDB" id="A0A848KDC3"/>
<keyword evidence="3" id="KW-0804">Transcription</keyword>
<sequence length="167" mass="18875">MDSDTEPFADQIGSVLIRLQRIRDRTVSQIAAMSRHEVDPAVYTCLFRLVADGPMRSGALAEAVYSDPSTVSRQVAHLVERGFVERLADPGDGRASVLAVTDAGREHAEQSRRRRNENLGRVIADWSTADRNDFVRLLERFVDDYERRRPEMLAAMRCAITTEGDRR</sequence>
<dbReference type="Pfam" id="PF01047">
    <property type="entry name" value="MarR"/>
    <property type="match status" value="1"/>
</dbReference>
<dbReference type="SUPFAM" id="SSF46785">
    <property type="entry name" value="Winged helix' DNA-binding domain"/>
    <property type="match status" value="1"/>
</dbReference>
<keyword evidence="1" id="KW-0805">Transcription regulation</keyword>
<protein>
    <submittedName>
        <fullName evidence="5">MarR family transcriptional regulator</fullName>
    </submittedName>
</protein>
<evidence type="ECO:0000259" key="4">
    <source>
        <dbReference type="PROSITE" id="PS50995"/>
    </source>
</evidence>
<evidence type="ECO:0000256" key="1">
    <source>
        <dbReference type="ARBA" id="ARBA00023015"/>
    </source>
</evidence>
<dbReference type="PANTHER" id="PTHR39515">
    <property type="entry name" value="CONSERVED PROTEIN"/>
    <property type="match status" value="1"/>
</dbReference>
<dbReference type="PANTHER" id="PTHR39515:SF2">
    <property type="entry name" value="HTH-TYPE TRANSCRIPTIONAL REGULATOR RV0880"/>
    <property type="match status" value="1"/>
</dbReference>
<reference evidence="5 6" key="1">
    <citation type="submission" date="2019-05" db="EMBL/GenBank/DDBJ databases">
        <authorList>
            <person name="Lee S.D."/>
        </authorList>
    </citation>
    <scope>NUCLEOTIDE SEQUENCE [LARGE SCALE GENOMIC DNA]</scope>
    <source>
        <strain evidence="5 6">YC2-7</strain>
    </source>
</reference>
<dbReference type="PROSITE" id="PS01117">
    <property type="entry name" value="HTH_MARR_1"/>
    <property type="match status" value="1"/>
</dbReference>
<accession>A0A848KDC3</accession>
<proteinExistence type="predicted"/>
<reference evidence="5 6" key="2">
    <citation type="submission" date="2020-06" db="EMBL/GenBank/DDBJ databases">
        <title>Antribacter stalactiti gen. nov., sp. nov., a new member of the family Nacardiaceae isolated from a cave.</title>
        <authorList>
            <person name="Kim I.S."/>
        </authorList>
    </citation>
    <scope>NUCLEOTIDE SEQUENCE [LARGE SCALE GENOMIC DNA]</scope>
    <source>
        <strain evidence="5 6">YC2-7</strain>
    </source>
</reference>
<dbReference type="Proteomes" id="UP000535543">
    <property type="component" value="Unassembled WGS sequence"/>
</dbReference>
<dbReference type="SMART" id="SM00347">
    <property type="entry name" value="HTH_MARR"/>
    <property type="match status" value="1"/>
</dbReference>
<name>A0A848KDC3_9NOCA</name>
<dbReference type="GO" id="GO:0003700">
    <property type="term" value="F:DNA-binding transcription factor activity"/>
    <property type="evidence" value="ECO:0007669"/>
    <property type="project" value="InterPro"/>
</dbReference>
<evidence type="ECO:0000256" key="3">
    <source>
        <dbReference type="ARBA" id="ARBA00023163"/>
    </source>
</evidence>
<dbReference type="InterPro" id="IPR023187">
    <property type="entry name" value="Tscrpt_reg_MarR-type_CS"/>
</dbReference>
<dbReference type="GO" id="GO:0003677">
    <property type="term" value="F:DNA binding"/>
    <property type="evidence" value="ECO:0007669"/>
    <property type="project" value="UniProtKB-KW"/>
</dbReference>
<feature type="domain" description="HTH marR-type" evidence="4">
    <location>
        <begin position="9"/>
        <end position="143"/>
    </location>
</feature>
<gene>
    <name evidence="5" type="ORF">FGL95_17795</name>
</gene>
<comment type="caution">
    <text evidence="5">The sequence shown here is derived from an EMBL/GenBank/DDBJ whole genome shotgun (WGS) entry which is preliminary data.</text>
</comment>
<evidence type="ECO:0000256" key="2">
    <source>
        <dbReference type="ARBA" id="ARBA00023125"/>
    </source>
</evidence>
<organism evidence="5 6">
    <name type="scientific">Antrihabitans stalactiti</name>
    <dbReference type="NCBI Taxonomy" id="2584121"/>
    <lineage>
        <taxon>Bacteria</taxon>
        <taxon>Bacillati</taxon>
        <taxon>Actinomycetota</taxon>
        <taxon>Actinomycetes</taxon>
        <taxon>Mycobacteriales</taxon>
        <taxon>Nocardiaceae</taxon>
        <taxon>Antrihabitans</taxon>
    </lineage>
</organism>
<dbReference type="InterPro" id="IPR052526">
    <property type="entry name" value="HTH-type_Bedaq_tolerance"/>
</dbReference>
<dbReference type="RefSeq" id="WP_169589301.1">
    <property type="nucleotide sequence ID" value="NZ_VCQU01000006.1"/>
</dbReference>
<evidence type="ECO:0000313" key="6">
    <source>
        <dbReference type="Proteomes" id="UP000535543"/>
    </source>
</evidence>